<evidence type="ECO:0000313" key="2">
    <source>
        <dbReference type="Proteomes" id="UP000769157"/>
    </source>
</evidence>
<dbReference type="Proteomes" id="UP000769157">
    <property type="component" value="Unassembled WGS sequence"/>
</dbReference>
<dbReference type="AlphaFoldDB" id="A0A9P8T4L6"/>
<organism evidence="1 2">
    <name type="scientific">Ogataea philodendri</name>
    <dbReference type="NCBI Taxonomy" id="1378263"/>
    <lineage>
        <taxon>Eukaryota</taxon>
        <taxon>Fungi</taxon>
        <taxon>Dikarya</taxon>
        <taxon>Ascomycota</taxon>
        <taxon>Saccharomycotina</taxon>
        <taxon>Pichiomycetes</taxon>
        <taxon>Pichiales</taxon>
        <taxon>Pichiaceae</taxon>
        <taxon>Ogataea</taxon>
    </lineage>
</organism>
<accession>A0A9P8T4L6</accession>
<proteinExistence type="predicted"/>
<keyword evidence="2" id="KW-1185">Reference proteome</keyword>
<dbReference type="EMBL" id="JAEUBE010000295">
    <property type="protein sequence ID" value="KAH3665851.1"/>
    <property type="molecule type" value="Genomic_DNA"/>
</dbReference>
<sequence>MATSRSALAVRNVGDFPPSSNSVGVSDSAALAWTILPTEVEPVNMILSYFCSSRALDSGSPPLTILSTSGSIDSDRTLVSTEQKVGHLSYGSLSTTLFPALRAPTRGLRDNSSGKLNGDTIRIVPRASFSRRIGTTAYANGFEVGYSGAVSDERLLIK</sequence>
<evidence type="ECO:0000313" key="1">
    <source>
        <dbReference type="EMBL" id="KAH3665851.1"/>
    </source>
</evidence>
<gene>
    <name evidence="1" type="ORF">OGAPHI_004039</name>
</gene>
<dbReference type="RefSeq" id="XP_046061055.1">
    <property type="nucleotide sequence ID" value="XM_046205075.1"/>
</dbReference>
<reference evidence="1" key="1">
    <citation type="journal article" date="2021" name="Open Biol.">
        <title>Shared evolutionary footprints suggest mitochondrial oxidative damage underlies multiple complex I losses in fungi.</title>
        <authorList>
            <person name="Schikora-Tamarit M.A."/>
            <person name="Marcet-Houben M."/>
            <person name="Nosek J."/>
            <person name="Gabaldon T."/>
        </authorList>
    </citation>
    <scope>NUCLEOTIDE SEQUENCE</scope>
    <source>
        <strain evidence="1">CBS6075</strain>
    </source>
</reference>
<dbReference type="GeneID" id="70236004"/>
<reference evidence="1" key="2">
    <citation type="submission" date="2021-01" db="EMBL/GenBank/DDBJ databases">
        <authorList>
            <person name="Schikora-Tamarit M.A."/>
        </authorList>
    </citation>
    <scope>NUCLEOTIDE SEQUENCE</scope>
    <source>
        <strain evidence="1">CBS6075</strain>
    </source>
</reference>
<protein>
    <submittedName>
        <fullName evidence="1">Uncharacterized protein</fullName>
    </submittedName>
</protein>
<name>A0A9P8T4L6_9ASCO</name>
<comment type="caution">
    <text evidence="1">The sequence shown here is derived from an EMBL/GenBank/DDBJ whole genome shotgun (WGS) entry which is preliminary data.</text>
</comment>